<evidence type="ECO:0000313" key="2">
    <source>
        <dbReference type="Proteomes" id="UP000772434"/>
    </source>
</evidence>
<evidence type="ECO:0000313" key="1">
    <source>
        <dbReference type="EMBL" id="KAF9071742.1"/>
    </source>
</evidence>
<dbReference type="EMBL" id="JADNRY010000030">
    <property type="protein sequence ID" value="KAF9071742.1"/>
    <property type="molecule type" value="Genomic_DNA"/>
</dbReference>
<dbReference type="Proteomes" id="UP000772434">
    <property type="component" value="Unassembled WGS sequence"/>
</dbReference>
<comment type="caution">
    <text evidence="1">The sequence shown here is derived from an EMBL/GenBank/DDBJ whole genome shotgun (WGS) entry which is preliminary data.</text>
</comment>
<dbReference type="OrthoDB" id="5424209at2759"/>
<keyword evidence="2" id="KW-1185">Reference proteome</keyword>
<dbReference type="AlphaFoldDB" id="A0A9P5Q099"/>
<reference evidence="1" key="1">
    <citation type="submission" date="2020-11" db="EMBL/GenBank/DDBJ databases">
        <authorList>
            <consortium name="DOE Joint Genome Institute"/>
            <person name="Ahrendt S."/>
            <person name="Riley R."/>
            <person name="Andreopoulos W."/>
            <person name="Labutti K."/>
            <person name="Pangilinan J."/>
            <person name="Ruiz-Duenas F.J."/>
            <person name="Barrasa J.M."/>
            <person name="Sanchez-Garcia M."/>
            <person name="Camarero S."/>
            <person name="Miyauchi S."/>
            <person name="Serrano A."/>
            <person name="Linde D."/>
            <person name="Babiker R."/>
            <person name="Drula E."/>
            <person name="Ayuso-Fernandez I."/>
            <person name="Pacheco R."/>
            <person name="Padilla G."/>
            <person name="Ferreira P."/>
            <person name="Barriuso J."/>
            <person name="Kellner H."/>
            <person name="Castanera R."/>
            <person name="Alfaro M."/>
            <person name="Ramirez L."/>
            <person name="Pisabarro A.G."/>
            <person name="Kuo A."/>
            <person name="Tritt A."/>
            <person name="Lipzen A."/>
            <person name="He G."/>
            <person name="Yan M."/>
            <person name="Ng V."/>
            <person name="Cullen D."/>
            <person name="Martin F."/>
            <person name="Rosso M.-N."/>
            <person name="Henrissat B."/>
            <person name="Hibbett D."/>
            <person name="Martinez A.T."/>
            <person name="Grigoriev I.V."/>
        </authorList>
    </citation>
    <scope>NUCLEOTIDE SEQUENCE</scope>
    <source>
        <strain evidence="1">AH 40177</strain>
    </source>
</reference>
<organism evidence="1 2">
    <name type="scientific">Rhodocollybia butyracea</name>
    <dbReference type="NCBI Taxonomy" id="206335"/>
    <lineage>
        <taxon>Eukaryota</taxon>
        <taxon>Fungi</taxon>
        <taxon>Dikarya</taxon>
        <taxon>Basidiomycota</taxon>
        <taxon>Agaricomycotina</taxon>
        <taxon>Agaricomycetes</taxon>
        <taxon>Agaricomycetidae</taxon>
        <taxon>Agaricales</taxon>
        <taxon>Marasmiineae</taxon>
        <taxon>Omphalotaceae</taxon>
        <taxon>Rhodocollybia</taxon>
    </lineage>
</organism>
<protein>
    <submittedName>
        <fullName evidence="1">Uncharacterized protein</fullName>
    </submittedName>
</protein>
<name>A0A9P5Q099_9AGAR</name>
<accession>A0A9P5Q099</accession>
<gene>
    <name evidence="1" type="ORF">BDP27DRAFT_1382371</name>
</gene>
<sequence>MCASSISSSFSGPGLFFLHNVKKSIWYPQVLDLDRNRNSDQLGHVDFIPSFFERTSYYNGITGDDQHPLLLYRSDYGTTPYNKPTGRFASLPVKSIHGVFDTPLNKDNVWIPLGLKIVQIIKARKVSLTSVDPARFYTHPAGEGRKRSLSPVVIWIGVKPNTTSSETAHEVSLDILDLLKDEGIEGEWRESVLQKLAGHPLLPAVSKFDATYHVRRFLTPFHGVSLATEDREREDTHGTLTIGGAPRSYVRICGGHRFDRALDEITDEIAVRVDAAEGLTRWLASKSADNNAEEIKDRQIDLDRETKAVNDLLALYRDATTNWSHIGLHRNIGYTQFAPAITVDKGGSRFTSDWGVFVAAEAKVKDAFEGNVVHIGTKYTSQQLRRMFNPIPGPDSFKVTQDGKLRIEGWSTLDQLAVPEDIDNTNQRCVMVAKDGNATDLTIGRYAGLVSFTENDFGVTSIEIGIYNSGPKTAEPFSEKSALVWHVIKGKAFIVGQLHSGQNKGGSTTQHVTYCTPGEKLLENIRAKFPHPDFFRTAW</sequence>
<proteinExistence type="predicted"/>